<dbReference type="PROSITE" id="PS51257">
    <property type="entry name" value="PROKAR_LIPOPROTEIN"/>
    <property type="match status" value="1"/>
</dbReference>
<feature type="region of interest" description="Disordered" evidence="1">
    <location>
        <begin position="24"/>
        <end position="44"/>
    </location>
</feature>
<evidence type="ECO:0000256" key="1">
    <source>
        <dbReference type="SAM" id="MobiDB-lite"/>
    </source>
</evidence>
<dbReference type="OrthoDB" id="253464at2157"/>
<dbReference type="RefSeq" id="WP_089668910.1">
    <property type="nucleotide sequence ID" value="NZ_FOJA01000001.1"/>
</dbReference>
<sequence length="285" mass="29877">MPSRRALLRTGGAAALAALAGCQSVSAPRRDATQPESSGAGEYRLDADAIAPARVADSATVGVASPDLHELVADAAERDGRVDLRSDGSADRDETLALGAFEYLRFDGSTYEPTASFAGFAEEASYRYEAVAVNDSEVDDGGDVAAYGDLTAAQQRVADELLGTGSYTVGHHEEKPEAVRVFDRTAFLRADGETYRVQAAIGDHGPHYMLTLDPADPSEGDQVVTVPGDPPEADWTDVLVAGLDTGGGGVEKSSNDEAFGEYLGRVDYVATATRVLDVSVTETVQ</sequence>
<dbReference type="STRING" id="355548.SAMN04487945_1730"/>
<dbReference type="Pfam" id="PF25934">
    <property type="entry name" value="DUF7979"/>
    <property type="match status" value="1"/>
</dbReference>
<evidence type="ECO:0000259" key="2">
    <source>
        <dbReference type="Pfam" id="PF25934"/>
    </source>
</evidence>
<keyword evidence="4" id="KW-1185">Reference proteome</keyword>
<reference evidence="3 4" key="1">
    <citation type="submission" date="2016-10" db="EMBL/GenBank/DDBJ databases">
        <authorList>
            <person name="de Groot N.N."/>
        </authorList>
    </citation>
    <scope>NUCLEOTIDE SEQUENCE [LARGE SCALE GENOMIC DNA]</scope>
    <source>
        <strain evidence="3 4">CGMCC 1.5337</strain>
    </source>
</reference>
<dbReference type="InterPro" id="IPR006311">
    <property type="entry name" value="TAT_signal"/>
</dbReference>
<gene>
    <name evidence="3" type="ORF">SAMN04487945_1730</name>
</gene>
<organism evidence="3 4">
    <name type="scientific">Halobacterium jilantaiense</name>
    <dbReference type="NCBI Taxonomy" id="355548"/>
    <lineage>
        <taxon>Archaea</taxon>
        <taxon>Methanobacteriati</taxon>
        <taxon>Methanobacteriota</taxon>
        <taxon>Stenosarchaea group</taxon>
        <taxon>Halobacteria</taxon>
        <taxon>Halobacteriales</taxon>
        <taxon>Halobacteriaceae</taxon>
        <taxon>Halobacterium</taxon>
    </lineage>
</organism>
<evidence type="ECO:0000313" key="3">
    <source>
        <dbReference type="EMBL" id="SEW14371.1"/>
    </source>
</evidence>
<dbReference type="PROSITE" id="PS51318">
    <property type="entry name" value="TAT"/>
    <property type="match status" value="1"/>
</dbReference>
<feature type="domain" description="DUF7979" evidence="2">
    <location>
        <begin position="126"/>
        <end position="198"/>
    </location>
</feature>
<name>A0A1I0PJ13_9EURY</name>
<dbReference type="InterPro" id="IPR058285">
    <property type="entry name" value="DUF7979"/>
</dbReference>
<evidence type="ECO:0000313" key="4">
    <source>
        <dbReference type="Proteomes" id="UP000198518"/>
    </source>
</evidence>
<dbReference type="AlphaFoldDB" id="A0A1I0PJ13"/>
<dbReference type="Proteomes" id="UP000198518">
    <property type="component" value="Unassembled WGS sequence"/>
</dbReference>
<protein>
    <recommendedName>
        <fullName evidence="2">DUF7979 domain-containing protein</fullName>
    </recommendedName>
</protein>
<proteinExistence type="predicted"/>
<accession>A0A1I0PJ13</accession>
<dbReference type="EMBL" id="FOJA01000001">
    <property type="protein sequence ID" value="SEW14371.1"/>
    <property type="molecule type" value="Genomic_DNA"/>
</dbReference>